<protein>
    <submittedName>
        <fullName evidence="1">Uncharacterized protein</fullName>
    </submittedName>
</protein>
<dbReference type="EMBL" id="QRGR01000035">
    <property type="protein sequence ID" value="RDV12014.1"/>
    <property type="molecule type" value="Genomic_DNA"/>
</dbReference>
<proteinExistence type="predicted"/>
<sequence>MAICCGVNVFLFINNCSKLKVLLYFKTVLFAGELTGVLKAPDLKTVYSYDSTGFLAKEILYHDGKGVVQIVNIKEYEN</sequence>
<reference evidence="2" key="1">
    <citation type="submission" date="2018-08" db="EMBL/GenBank/DDBJ databases">
        <authorList>
            <person name="Liu Z.-W."/>
            <person name="Du Z.-J."/>
        </authorList>
    </citation>
    <scope>NUCLEOTIDE SEQUENCE [LARGE SCALE GENOMIC DNA]</scope>
    <source>
        <strain evidence="2">H4X</strain>
    </source>
</reference>
<organism evidence="1 2">
    <name type="scientific">Pontibacter diazotrophicus</name>
    <dbReference type="NCBI Taxonomy" id="1400979"/>
    <lineage>
        <taxon>Bacteria</taxon>
        <taxon>Pseudomonadati</taxon>
        <taxon>Bacteroidota</taxon>
        <taxon>Cytophagia</taxon>
        <taxon>Cytophagales</taxon>
        <taxon>Hymenobacteraceae</taxon>
        <taxon>Pontibacter</taxon>
    </lineage>
</organism>
<evidence type="ECO:0000313" key="2">
    <source>
        <dbReference type="Proteomes" id="UP000256708"/>
    </source>
</evidence>
<evidence type="ECO:0000313" key="1">
    <source>
        <dbReference type="EMBL" id="RDV12014.1"/>
    </source>
</evidence>
<keyword evidence="2" id="KW-1185">Reference proteome</keyword>
<dbReference type="Proteomes" id="UP000256708">
    <property type="component" value="Unassembled WGS sequence"/>
</dbReference>
<comment type="caution">
    <text evidence="1">The sequence shown here is derived from an EMBL/GenBank/DDBJ whole genome shotgun (WGS) entry which is preliminary data.</text>
</comment>
<name>A0A3D8L3L1_9BACT</name>
<dbReference type="AlphaFoldDB" id="A0A3D8L3L1"/>
<accession>A0A3D8L3L1</accession>
<gene>
    <name evidence="1" type="ORF">DXT99_23070</name>
</gene>